<dbReference type="GO" id="GO:0006355">
    <property type="term" value="P:regulation of DNA-templated transcription"/>
    <property type="evidence" value="ECO:0007669"/>
    <property type="project" value="InterPro"/>
</dbReference>
<evidence type="ECO:0000313" key="5">
    <source>
        <dbReference type="Proteomes" id="UP000054270"/>
    </source>
</evidence>
<feature type="compositionally biased region" description="Polar residues" evidence="2">
    <location>
        <begin position="151"/>
        <end position="167"/>
    </location>
</feature>
<protein>
    <recommendedName>
        <fullName evidence="3">C2H2-type domain-containing protein</fullName>
    </recommendedName>
</protein>
<dbReference type="PANTHER" id="PTHR36167">
    <property type="entry name" value="C2H2 FINGER DOMAIN TRANSCRIPTION FACTOR (EUROFUNG)-RELATED"/>
    <property type="match status" value="1"/>
</dbReference>
<keyword evidence="1" id="KW-0479">Metal-binding</keyword>
<dbReference type="Proteomes" id="UP000054270">
    <property type="component" value="Unassembled WGS sequence"/>
</dbReference>
<feature type="region of interest" description="Disordered" evidence="2">
    <location>
        <begin position="122"/>
        <end position="167"/>
    </location>
</feature>
<keyword evidence="1" id="KW-0863">Zinc-finger</keyword>
<sequence length="322" mass="36187">MSEPALFSAHQDLTMPTRFHNSQFAFTYDSPTLQPSRSAAPLYASSLHRGASTGSLRDLRHHHFEYPPQQQDWKHDASRQRGHHPLEFYDHRTDPLDEPTSPMQNTFAHNLLGSPGGLQYSPISDNLYGPSPPGTGTSTASSSVAPLSAGLPTSPSHSISQHLQRSLSASQISGDGLDRKTYSFVALPGNAVKKRPRRRYDEIERLYVCSWPDCNKSYGTLNHLNAHVTMQKHGSKRSPNEFKDLRKQWRKAKKEQEVAAAAMRRDSFSDGYDDHQAFGHRYIAQHHAPPHRNLASSVTIGTADRYSVDVDDIRYPPHERDD</sequence>
<dbReference type="PROSITE" id="PS00028">
    <property type="entry name" value="ZINC_FINGER_C2H2_1"/>
    <property type="match status" value="1"/>
</dbReference>
<evidence type="ECO:0000256" key="2">
    <source>
        <dbReference type="SAM" id="MobiDB-lite"/>
    </source>
</evidence>
<dbReference type="EMBL" id="KN817522">
    <property type="protein sequence ID" value="KJA28012.1"/>
    <property type="molecule type" value="Genomic_DNA"/>
</dbReference>
<dbReference type="GO" id="GO:0008270">
    <property type="term" value="F:zinc ion binding"/>
    <property type="evidence" value="ECO:0007669"/>
    <property type="project" value="UniProtKB-KW"/>
</dbReference>
<evidence type="ECO:0000256" key="1">
    <source>
        <dbReference type="PROSITE-ProRule" id="PRU00042"/>
    </source>
</evidence>
<feature type="domain" description="C2H2-type" evidence="3">
    <location>
        <begin position="207"/>
        <end position="238"/>
    </location>
</feature>
<keyword evidence="5" id="KW-1185">Reference proteome</keyword>
<reference evidence="5" key="1">
    <citation type="submission" date="2014-04" db="EMBL/GenBank/DDBJ databases">
        <title>Evolutionary Origins and Diversification of the Mycorrhizal Mutualists.</title>
        <authorList>
            <consortium name="DOE Joint Genome Institute"/>
            <consortium name="Mycorrhizal Genomics Consortium"/>
            <person name="Kohler A."/>
            <person name="Kuo A."/>
            <person name="Nagy L.G."/>
            <person name="Floudas D."/>
            <person name="Copeland A."/>
            <person name="Barry K.W."/>
            <person name="Cichocki N."/>
            <person name="Veneault-Fourrey C."/>
            <person name="LaButti K."/>
            <person name="Lindquist E.A."/>
            <person name="Lipzen A."/>
            <person name="Lundell T."/>
            <person name="Morin E."/>
            <person name="Murat C."/>
            <person name="Riley R."/>
            <person name="Ohm R."/>
            <person name="Sun H."/>
            <person name="Tunlid A."/>
            <person name="Henrissat B."/>
            <person name="Grigoriev I.V."/>
            <person name="Hibbett D.S."/>
            <person name="Martin F."/>
        </authorList>
    </citation>
    <scope>NUCLEOTIDE SEQUENCE [LARGE SCALE GENOMIC DNA]</scope>
    <source>
        <strain evidence="5">FD-334 SS-4</strain>
    </source>
</reference>
<feature type="compositionally biased region" description="Low complexity" evidence="2">
    <location>
        <begin position="134"/>
        <end position="143"/>
    </location>
</feature>
<proteinExistence type="predicted"/>
<dbReference type="OrthoDB" id="1939603at2759"/>
<dbReference type="Gene3D" id="3.30.160.60">
    <property type="entry name" value="Classic Zinc Finger"/>
    <property type="match status" value="1"/>
</dbReference>
<dbReference type="InterPro" id="IPR039327">
    <property type="entry name" value="CON7-like"/>
</dbReference>
<dbReference type="PANTHER" id="PTHR36167:SF3">
    <property type="entry name" value="C2H2 FINGER DOMAIN TRANSCRIPTION FACTOR (EUROFUNG)-RELATED"/>
    <property type="match status" value="1"/>
</dbReference>
<name>A0A0D2LJW3_HYPSF</name>
<feature type="non-terminal residue" evidence="4">
    <location>
        <position position="322"/>
    </location>
</feature>
<dbReference type="STRING" id="945553.A0A0D2LJW3"/>
<dbReference type="OMA" id="GHRYIAQ"/>
<dbReference type="PROSITE" id="PS50157">
    <property type="entry name" value="ZINC_FINGER_C2H2_2"/>
    <property type="match status" value="1"/>
</dbReference>
<dbReference type="AlphaFoldDB" id="A0A0D2LJW3"/>
<accession>A0A0D2LJW3</accession>
<gene>
    <name evidence="4" type="ORF">HYPSUDRAFT_130165</name>
</gene>
<evidence type="ECO:0000313" key="4">
    <source>
        <dbReference type="EMBL" id="KJA28012.1"/>
    </source>
</evidence>
<organism evidence="4 5">
    <name type="scientific">Hypholoma sublateritium (strain FD-334 SS-4)</name>
    <dbReference type="NCBI Taxonomy" id="945553"/>
    <lineage>
        <taxon>Eukaryota</taxon>
        <taxon>Fungi</taxon>
        <taxon>Dikarya</taxon>
        <taxon>Basidiomycota</taxon>
        <taxon>Agaricomycotina</taxon>
        <taxon>Agaricomycetes</taxon>
        <taxon>Agaricomycetidae</taxon>
        <taxon>Agaricales</taxon>
        <taxon>Agaricineae</taxon>
        <taxon>Strophariaceae</taxon>
        <taxon>Hypholoma</taxon>
    </lineage>
</organism>
<evidence type="ECO:0000259" key="3">
    <source>
        <dbReference type="PROSITE" id="PS50157"/>
    </source>
</evidence>
<dbReference type="InterPro" id="IPR013087">
    <property type="entry name" value="Znf_C2H2_type"/>
</dbReference>
<keyword evidence="1" id="KW-0862">Zinc</keyword>